<keyword evidence="2" id="KW-1185">Reference proteome</keyword>
<protein>
    <submittedName>
        <fullName evidence="1">Transcriptional regulator</fullName>
    </submittedName>
</protein>
<dbReference type="EMBL" id="CP127526">
    <property type="protein sequence ID" value="XRI74596.1"/>
    <property type="molecule type" value="Genomic_DNA"/>
</dbReference>
<dbReference type="Proteomes" id="UP001195965">
    <property type="component" value="Chromosome"/>
</dbReference>
<proteinExistence type="predicted"/>
<sequence length="113" mass="12693">MNTVTIDVRTLTDSLSDFAQAWKSEEASEPRISFDSPELLWKILTAKRWTILKAMAGSGPISLREIARRVERDVKSVHTDVHALLNAGIIERHTEGFSFPYDAVHVDFLLKAG</sequence>
<organism evidence="1 2">
    <name type="scientific">Acidithiobacillus montserratensis</name>
    <dbReference type="NCBI Taxonomy" id="2729135"/>
    <lineage>
        <taxon>Bacteria</taxon>
        <taxon>Pseudomonadati</taxon>
        <taxon>Pseudomonadota</taxon>
        <taxon>Acidithiobacillia</taxon>
        <taxon>Acidithiobacillales</taxon>
        <taxon>Acidithiobacillaceae</taxon>
        <taxon>Acidithiobacillus</taxon>
    </lineage>
</organism>
<name>A0ACD5HKY0_9PROT</name>
<evidence type="ECO:0000313" key="2">
    <source>
        <dbReference type="Proteomes" id="UP001195965"/>
    </source>
</evidence>
<accession>A0ACD5HKY0</accession>
<reference evidence="1 2" key="1">
    <citation type="journal article" date="2021" name="ISME J.">
        <title>Genomic evolution of the class Acidithiobacillia: deep-branching Proteobacteria living in extreme acidic conditions.</title>
        <authorList>
            <person name="Moya-Beltran A."/>
            <person name="Beard S."/>
            <person name="Rojas-Villalobos C."/>
            <person name="Issotta F."/>
            <person name="Gallardo Y."/>
            <person name="Ulloa R."/>
            <person name="Giaveno A."/>
            <person name="Degli Esposti M."/>
            <person name="Johnson D.B."/>
            <person name="Quatrini R."/>
        </authorList>
    </citation>
    <scope>NUCLEOTIDE SEQUENCE [LARGE SCALE GENOMIC DNA]</scope>
    <source>
        <strain evidence="1 2">GG1-14</strain>
    </source>
</reference>
<evidence type="ECO:0000313" key="1">
    <source>
        <dbReference type="EMBL" id="XRI74596.1"/>
    </source>
</evidence>
<gene>
    <name evidence="1" type="ORF">HHS34_005235</name>
</gene>